<reference evidence="2" key="1">
    <citation type="journal article" date="2022" name="bioRxiv">
        <title>Sequencing and chromosome-scale assembly of the giantPleurodeles waltlgenome.</title>
        <authorList>
            <person name="Brown T."/>
            <person name="Elewa A."/>
            <person name="Iarovenko S."/>
            <person name="Subramanian E."/>
            <person name="Araus A.J."/>
            <person name="Petzold A."/>
            <person name="Susuki M."/>
            <person name="Suzuki K.-i.T."/>
            <person name="Hayashi T."/>
            <person name="Toyoda A."/>
            <person name="Oliveira C."/>
            <person name="Osipova E."/>
            <person name="Leigh N.D."/>
            <person name="Simon A."/>
            <person name="Yun M.H."/>
        </authorList>
    </citation>
    <scope>NUCLEOTIDE SEQUENCE</scope>
    <source>
        <strain evidence="2">20211129_DDA</strain>
        <tissue evidence="2">Liver</tissue>
    </source>
</reference>
<evidence type="ECO:0000313" key="3">
    <source>
        <dbReference type="Proteomes" id="UP001066276"/>
    </source>
</evidence>
<name>A0AAV7UWY3_PLEWA</name>
<organism evidence="2 3">
    <name type="scientific">Pleurodeles waltl</name>
    <name type="common">Iberian ribbed newt</name>
    <dbReference type="NCBI Taxonomy" id="8319"/>
    <lineage>
        <taxon>Eukaryota</taxon>
        <taxon>Metazoa</taxon>
        <taxon>Chordata</taxon>
        <taxon>Craniata</taxon>
        <taxon>Vertebrata</taxon>
        <taxon>Euteleostomi</taxon>
        <taxon>Amphibia</taxon>
        <taxon>Batrachia</taxon>
        <taxon>Caudata</taxon>
        <taxon>Salamandroidea</taxon>
        <taxon>Salamandridae</taxon>
        <taxon>Pleurodelinae</taxon>
        <taxon>Pleurodeles</taxon>
    </lineage>
</organism>
<dbReference type="EMBL" id="JANPWB010000004">
    <property type="protein sequence ID" value="KAJ1193408.1"/>
    <property type="molecule type" value="Genomic_DNA"/>
</dbReference>
<accession>A0AAV7UWY3</accession>
<sequence>MAGAARAPLRSGRRCRSAGSPAGGGALPAPGLGRRASRKEITRKRKRPTATSPAASGLSDACTGQLGSPLRSRPADSGGSVVELTEDPPRSHPGLHSAHGRPAQQGPGRAPPPPTSAATPATSEPR</sequence>
<evidence type="ECO:0000256" key="1">
    <source>
        <dbReference type="SAM" id="MobiDB-lite"/>
    </source>
</evidence>
<feature type="compositionally biased region" description="Basic residues" evidence="1">
    <location>
        <begin position="35"/>
        <end position="48"/>
    </location>
</feature>
<comment type="caution">
    <text evidence="2">The sequence shown here is derived from an EMBL/GenBank/DDBJ whole genome shotgun (WGS) entry which is preliminary data.</text>
</comment>
<dbReference type="Proteomes" id="UP001066276">
    <property type="component" value="Chromosome 2_2"/>
</dbReference>
<evidence type="ECO:0000313" key="2">
    <source>
        <dbReference type="EMBL" id="KAJ1193408.1"/>
    </source>
</evidence>
<gene>
    <name evidence="2" type="ORF">NDU88_002706</name>
</gene>
<dbReference type="AlphaFoldDB" id="A0AAV7UWY3"/>
<protein>
    <submittedName>
        <fullName evidence="2">Uncharacterized protein</fullName>
    </submittedName>
</protein>
<keyword evidence="3" id="KW-1185">Reference proteome</keyword>
<proteinExistence type="predicted"/>
<feature type="compositionally biased region" description="Low complexity" evidence="1">
    <location>
        <begin position="116"/>
        <end position="126"/>
    </location>
</feature>
<feature type="region of interest" description="Disordered" evidence="1">
    <location>
        <begin position="1"/>
        <end position="126"/>
    </location>
</feature>